<feature type="compositionally biased region" description="Basic residues" evidence="1">
    <location>
        <begin position="1"/>
        <end position="15"/>
    </location>
</feature>
<dbReference type="EMBL" id="JAHYIQ010000036">
    <property type="protein sequence ID" value="KAK1119482.1"/>
    <property type="molecule type" value="Genomic_DNA"/>
</dbReference>
<dbReference type="Proteomes" id="UP001177670">
    <property type="component" value="Unassembled WGS sequence"/>
</dbReference>
<name>A0AA40KGM7_9HYME</name>
<evidence type="ECO:0000256" key="1">
    <source>
        <dbReference type="SAM" id="MobiDB-lite"/>
    </source>
</evidence>
<keyword evidence="3" id="KW-1185">Reference proteome</keyword>
<feature type="region of interest" description="Disordered" evidence="1">
    <location>
        <begin position="1"/>
        <end position="29"/>
    </location>
</feature>
<comment type="caution">
    <text evidence="2">The sequence shown here is derived from an EMBL/GenBank/DDBJ whole genome shotgun (WGS) entry which is preliminary data.</text>
</comment>
<reference evidence="2" key="1">
    <citation type="submission" date="2021-10" db="EMBL/GenBank/DDBJ databases">
        <title>Melipona bicolor Genome sequencing and assembly.</title>
        <authorList>
            <person name="Araujo N.S."/>
            <person name="Arias M.C."/>
        </authorList>
    </citation>
    <scope>NUCLEOTIDE SEQUENCE</scope>
    <source>
        <strain evidence="2">USP_2M_L1-L4_2017</strain>
        <tissue evidence="2">Whole body</tissue>
    </source>
</reference>
<evidence type="ECO:0000313" key="2">
    <source>
        <dbReference type="EMBL" id="KAK1119482.1"/>
    </source>
</evidence>
<proteinExistence type="predicted"/>
<evidence type="ECO:0000313" key="3">
    <source>
        <dbReference type="Proteomes" id="UP001177670"/>
    </source>
</evidence>
<gene>
    <name evidence="2" type="ORF">K0M31_013309</name>
</gene>
<sequence length="159" mass="17896">MVSPRRRRSVPRKSLSRVPTTDPGSAGEKERLRNVGEIYTSSAFVARWLYDIAKGGKILVENRCWEAVALQENVCLLELERSTPVLRRLPRRRPPLVDDNTGDYFYYALKITTDSSDNSDSIRATAWSSIGKSKSMQTRISELGRSGTYAEQAIIGIFP</sequence>
<accession>A0AA40KGM7</accession>
<dbReference type="AlphaFoldDB" id="A0AA40KGM7"/>
<organism evidence="2 3">
    <name type="scientific">Melipona bicolor</name>
    <dbReference type="NCBI Taxonomy" id="60889"/>
    <lineage>
        <taxon>Eukaryota</taxon>
        <taxon>Metazoa</taxon>
        <taxon>Ecdysozoa</taxon>
        <taxon>Arthropoda</taxon>
        <taxon>Hexapoda</taxon>
        <taxon>Insecta</taxon>
        <taxon>Pterygota</taxon>
        <taxon>Neoptera</taxon>
        <taxon>Endopterygota</taxon>
        <taxon>Hymenoptera</taxon>
        <taxon>Apocrita</taxon>
        <taxon>Aculeata</taxon>
        <taxon>Apoidea</taxon>
        <taxon>Anthophila</taxon>
        <taxon>Apidae</taxon>
        <taxon>Melipona</taxon>
    </lineage>
</organism>
<protein>
    <submittedName>
        <fullName evidence="2">Uncharacterized protein</fullName>
    </submittedName>
</protein>